<dbReference type="GO" id="GO:0003677">
    <property type="term" value="F:DNA binding"/>
    <property type="evidence" value="ECO:0007669"/>
    <property type="project" value="InterPro"/>
</dbReference>
<comment type="subcellular location">
    <subcellularLocation>
        <location evidence="1 6">Nucleus</location>
    </subcellularLocation>
</comment>
<dbReference type="InterPro" id="IPR006458">
    <property type="entry name" value="Ovate_C"/>
</dbReference>
<keyword evidence="5 6" id="KW-0539">Nucleus</keyword>
<feature type="compositionally biased region" description="Low complexity" evidence="7">
    <location>
        <begin position="47"/>
        <end position="60"/>
    </location>
</feature>
<dbReference type="OrthoDB" id="1928390at2759"/>
<feature type="compositionally biased region" description="Polar residues" evidence="7">
    <location>
        <begin position="32"/>
        <end position="46"/>
    </location>
</feature>
<keyword evidence="3 6" id="KW-0805">Transcription regulation</keyword>
<dbReference type="AlphaFoldDB" id="A0A0K9PGA5"/>
<keyword evidence="10" id="KW-1185">Reference proteome</keyword>
<dbReference type="EMBL" id="LFYR01000916">
    <property type="protein sequence ID" value="KMZ67240.1"/>
    <property type="molecule type" value="Genomic_DNA"/>
</dbReference>
<keyword evidence="4 6" id="KW-0804">Transcription</keyword>
<evidence type="ECO:0000313" key="9">
    <source>
        <dbReference type="EMBL" id="KMZ67240.1"/>
    </source>
</evidence>
<dbReference type="InterPro" id="IPR025830">
    <property type="entry name" value="DNA_bnd_dom_ovate"/>
</dbReference>
<evidence type="ECO:0000313" key="10">
    <source>
        <dbReference type="Proteomes" id="UP000036987"/>
    </source>
</evidence>
<protein>
    <recommendedName>
        <fullName evidence="6">Transcription repressor</fullName>
    </recommendedName>
    <alternativeName>
        <fullName evidence="6">Ovate family protein</fullName>
    </alternativeName>
</protein>
<evidence type="ECO:0000256" key="2">
    <source>
        <dbReference type="ARBA" id="ARBA00022491"/>
    </source>
</evidence>
<evidence type="ECO:0000256" key="6">
    <source>
        <dbReference type="RuleBase" id="RU367028"/>
    </source>
</evidence>
<evidence type="ECO:0000259" key="8">
    <source>
        <dbReference type="PROSITE" id="PS51754"/>
    </source>
</evidence>
<keyword evidence="2 6" id="KW-0678">Repressor</keyword>
<dbReference type="Pfam" id="PF04844">
    <property type="entry name" value="Ovate"/>
    <property type="match status" value="1"/>
</dbReference>
<evidence type="ECO:0000256" key="7">
    <source>
        <dbReference type="SAM" id="MobiDB-lite"/>
    </source>
</evidence>
<accession>A0A0K9PGA5</accession>
<dbReference type="InterPro" id="IPR038933">
    <property type="entry name" value="Ovate"/>
</dbReference>
<sequence>MGNCRVRLSEMISIDWFYKLKNKTMIGRRKNSGSSAAAKQVDQQLRSLSPSSSSSSSLHSGIPKKMHPPPLNMGRASYYIPRTGSWSEERFPSSPVNHKISDTKFIPETRRKSMKKRRQAQVCSASGSGRAVAFRLSDGISGVLDDGTTAKDEDYVHVPPILTKKPGVVGMIEPDFSGTGSVRRRRSLAGIQRLRTKVNTPRIIAAKSKKTTSSRSRILNRHHIRKCSPTSDNGLSASFVIVKSSVDPQREFRESMMEMIVANNITSGKDLEELLVCYLSLNSKEYHDVIVKVFRQIWFDLSNLRKR</sequence>
<dbReference type="NCBIfam" id="TIGR01568">
    <property type="entry name" value="A_thal_3678"/>
    <property type="match status" value="1"/>
</dbReference>
<comment type="function">
    <text evidence="6">Transcriptional repressor that regulates multiple aspects of plant growth and development.</text>
</comment>
<dbReference type="Pfam" id="PF13724">
    <property type="entry name" value="DNA_binding_2"/>
    <property type="match status" value="1"/>
</dbReference>
<evidence type="ECO:0000256" key="5">
    <source>
        <dbReference type="ARBA" id="ARBA00023242"/>
    </source>
</evidence>
<proteinExistence type="predicted"/>
<dbReference type="GO" id="GO:0045892">
    <property type="term" value="P:negative regulation of DNA-templated transcription"/>
    <property type="evidence" value="ECO:0007669"/>
    <property type="project" value="UniProtKB-UniRule"/>
</dbReference>
<dbReference type="PANTHER" id="PTHR33057">
    <property type="entry name" value="TRANSCRIPTION REPRESSOR OFP7-RELATED"/>
    <property type="match status" value="1"/>
</dbReference>
<dbReference type="PANTHER" id="PTHR33057:SF128">
    <property type="entry name" value="TRANSCRIPTION REPRESSOR OFP3"/>
    <property type="match status" value="1"/>
</dbReference>
<feature type="domain" description="OVATE" evidence="8">
    <location>
        <begin position="241"/>
        <end position="300"/>
    </location>
</feature>
<evidence type="ECO:0000256" key="3">
    <source>
        <dbReference type="ARBA" id="ARBA00023015"/>
    </source>
</evidence>
<name>A0A0K9PGA5_ZOSMR</name>
<comment type="caution">
    <text evidence="9">The sequence shown here is derived from an EMBL/GenBank/DDBJ whole genome shotgun (WGS) entry which is preliminary data.</text>
</comment>
<evidence type="ECO:0000256" key="4">
    <source>
        <dbReference type="ARBA" id="ARBA00023163"/>
    </source>
</evidence>
<reference evidence="10" key="1">
    <citation type="journal article" date="2016" name="Nature">
        <title>The genome of the seagrass Zostera marina reveals angiosperm adaptation to the sea.</title>
        <authorList>
            <person name="Olsen J.L."/>
            <person name="Rouze P."/>
            <person name="Verhelst B."/>
            <person name="Lin Y.-C."/>
            <person name="Bayer T."/>
            <person name="Collen J."/>
            <person name="Dattolo E."/>
            <person name="De Paoli E."/>
            <person name="Dittami S."/>
            <person name="Maumus F."/>
            <person name="Michel G."/>
            <person name="Kersting A."/>
            <person name="Lauritano C."/>
            <person name="Lohaus R."/>
            <person name="Toepel M."/>
            <person name="Tonon T."/>
            <person name="Vanneste K."/>
            <person name="Amirebrahimi M."/>
            <person name="Brakel J."/>
            <person name="Bostroem C."/>
            <person name="Chovatia M."/>
            <person name="Grimwood J."/>
            <person name="Jenkins J.W."/>
            <person name="Jueterbock A."/>
            <person name="Mraz A."/>
            <person name="Stam W.T."/>
            <person name="Tice H."/>
            <person name="Bornberg-Bauer E."/>
            <person name="Green P.J."/>
            <person name="Pearson G.A."/>
            <person name="Procaccini G."/>
            <person name="Duarte C.M."/>
            <person name="Schmutz J."/>
            <person name="Reusch T.B.H."/>
            <person name="Van de Peer Y."/>
        </authorList>
    </citation>
    <scope>NUCLEOTIDE SEQUENCE [LARGE SCALE GENOMIC DNA]</scope>
    <source>
        <strain evidence="10">cv. Finnish</strain>
    </source>
</reference>
<dbReference type="GO" id="GO:0005634">
    <property type="term" value="C:nucleus"/>
    <property type="evidence" value="ECO:0007669"/>
    <property type="project" value="UniProtKB-SubCell"/>
</dbReference>
<dbReference type="Proteomes" id="UP000036987">
    <property type="component" value="Unassembled WGS sequence"/>
</dbReference>
<feature type="region of interest" description="Disordered" evidence="7">
    <location>
        <begin position="28"/>
        <end position="74"/>
    </location>
</feature>
<gene>
    <name evidence="9" type="ORF">ZOSMA_270G00130</name>
</gene>
<dbReference type="OMA" id="MEMIVAN"/>
<dbReference type="PROSITE" id="PS51754">
    <property type="entry name" value="OVATE"/>
    <property type="match status" value="1"/>
</dbReference>
<evidence type="ECO:0000256" key="1">
    <source>
        <dbReference type="ARBA" id="ARBA00004123"/>
    </source>
</evidence>
<organism evidence="9 10">
    <name type="scientific">Zostera marina</name>
    <name type="common">Eelgrass</name>
    <dbReference type="NCBI Taxonomy" id="29655"/>
    <lineage>
        <taxon>Eukaryota</taxon>
        <taxon>Viridiplantae</taxon>
        <taxon>Streptophyta</taxon>
        <taxon>Embryophyta</taxon>
        <taxon>Tracheophyta</taxon>
        <taxon>Spermatophyta</taxon>
        <taxon>Magnoliopsida</taxon>
        <taxon>Liliopsida</taxon>
        <taxon>Zosteraceae</taxon>
        <taxon>Zostera</taxon>
    </lineage>
</organism>